<keyword evidence="1" id="KW-0812">Transmembrane</keyword>
<evidence type="ECO:0008006" key="4">
    <source>
        <dbReference type="Google" id="ProtNLM"/>
    </source>
</evidence>
<evidence type="ECO:0000313" key="3">
    <source>
        <dbReference type="Proteomes" id="UP001157006"/>
    </source>
</evidence>
<protein>
    <recommendedName>
        <fullName evidence="4">Transmembrane protein</fullName>
    </recommendedName>
</protein>
<feature type="transmembrane region" description="Helical" evidence="1">
    <location>
        <begin position="28"/>
        <end position="50"/>
    </location>
</feature>
<evidence type="ECO:0000256" key="1">
    <source>
        <dbReference type="SAM" id="Phobius"/>
    </source>
</evidence>
<gene>
    <name evidence="2" type="ORF">VFH_VI018280</name>
</gene>
<feature type="transmembrane region" description="Helical" evidence="1">
    <location>
        <begin position="222"/>
        <end position="246"/>
    </location>
</feature>
<sequence length="248" mass="27593">MKNNKEASLYTIDLDDSSLNQAYQTATAFFAILGEWMILLLTCSIALFFIPLTPSFTLHSATSTVLNVTNEKTFTANLGIKFLAEDSNTIGSIIHYDSLDFSLFHRQEKLSVFSLPRSFYNEPALGSTQEAKFSNISMMLDEWNVANDDRSHGESCGFVHLVLFFSANARYTQPMWPVVKDKLEGHCGELKVEMCASGSTTVVNSIHASCNVYSDLVTRVRIALFGMLIFLLVVAVAVPVVVEYFLEP</sequence>
<evidence type="ECO:0000313" key="2">
    <source>
        <dbReference type="EMBL" id="CAI8616208.1"/>
    </source>
</evidence>
<dbReference type="EMBL" id="OX451741">
    <property type="protein sequence ID" value="CAI8616208.1"/>
    <property type="molecule type" value="Genomic_DNA"/>
</dbReference>
<keyword evidence="3" id="KW-1185">Reference proteome</keyword>
<name>A0AAV1B252_VICFA</name>
<reference evidence="2 3" key="1">
    <citation type="submission" date="2023-01" db="EMBL/GenBank/DDBJ databases">
        <authorList>
            <person name="Kreplak J."/>
        </authorList>
    </citation>
    <scope>NUCLEOTIDE SEQUENCE [LARGE SCALE GENOMIC DNA]</scope>
</reference>
<dbReference type="AlphaFoldDB" id="A0AAV1B252"/>
<organism evidence="2 3">
    <name type="scientific">Vicia faba</name>
    <name type="common">Broad bean</name>
    <name type="synonym">Faba vulgaris</name>
    <dbReference type="NCBI Taxonomy" id="3906"/>
    <lineage>
        <taxon>Eukaryota</taxon>
        <taxon>Viridiplantae</taxon>
        <taxon>Streptophyta</taxon>
        <taxon>Embryophyta</taxon>
        <taxon>Tracheophyta</taxon>
        <taxon>Spermatophyta</taxon>
        <taxon>Magnoliopsida</taxon>
        <taxon>eudicotyledons</taxon>
        <taxon>Gunneridae</taxon>
        <taxon>Pentapetalae</taxon>
        <taxon>rosids</taxon>
        <taxon>fabids</taxon>
        <taxon>Fabales</taxon>
        <taxon>Fabaceae</taxon>
        <taxon>Papilionoideae</taxon>
        <taxon>50 kb inversion clade</taxon>
        <taxon>NPAAA clade</taxon>
        <taxon>Hologalegina</taxon>
        <taxon>IRL clade</taxon>
        <taxon>Fabeae</taxon>
        <taxon>Vicia</taxon>
    </lineage>
</organism>
<dbReference type="Proteomes" id="UP001157006">
    <property type="component" value="Chromosome 6"/>
</dbReference>
<keyword evidence="1" id="KW-1133">Transmembrane helix</keyword>
<keyword evidence="1" id="KW-0472">Membrane</keyword>
<proteinExistence type="predicted"/>
<accession>A0AAV1B252</accession>